<keyword evidence="3" id="KW-1185">Reference proteome</keyword>
<feature type="region of interest" description="Disordered" evidence="1">
    <location>
        <begin position="178"/>
        <end position="199"/>
    </location>
</feature>
<protein>
    <submittedName>
        <fullName evidence="2">Uncharacterized protein</fullName>
    </submittedName>
</protein>
<organism evidence="2 3">
    <name type="scientific">Paramecium octaurelia</name>
    <dbReference type="NCBI Taxonomy" id="43137"/>
    <lineage>
        <taxon>Eukaryota</taxon>
        <taxon>Sar</taxon>
        <taxon>Alveolata</taxon>
        <taxon>Ciliophora</taxon>
        <taxon>Intramacronucleata</taxon>
        <taxon>Oligohymenophorea</taxon>
        <taxon>Peniculida</taxon>
        <taxon>Parameciidae</taxon>
        <taxon>Paramecium</taxon>
    </lineage>
</organism>
<gene>
    <name evidence="2" type="ORF">POCTA_138.1.T1250141</name>
</gene>
<proteinExistence type="predicted"/>
<accession>A0A8S1XLJ0</accession>
<reference evidence="2" key="1">
    <citation type="submission" date="2021-01" db="EMBL/GenBank/DDBJ databases">
        <authorList>
            <consortium name="Genoscope - CEA"/>
            <person name="William W."/>
        </authorList>
    </citation>
    <scope>NUCLEOTIDE SEQUENCE</scope>
</reference>
<name>A0A8S1XLJ0_PAROT</name>
<comment type="caution">
    <text evidence="2">The sequence shown here is derived from an EMBL/GenBank/DDBJ whole genome shotgun (WGS) entry which is preliminary data.</text>
</comment>
<evidence type="ECO:0000313" key="2">
    <source>
        <dbReference type="EMBL" id="CAD8201784.1"/>
    </source>
</evidence>
<sequence length="285" mass="33180">MAGYSPKEESDLCGVIVKTNFFGTVLQSVLRIDKVLVYNFWDINQNKKFHHIKQNVIHQLISQQFFIIFINFNQLHPNPLRRRIGITRIGSRKRDFCLNVSNSLQHYQHVHLDCLRISYFKVTNLEKFTFIRQTKKLRILKRKLRKLMRSQISRRRGMNGQWQGGSLSGMTASNQSQYYPYQEGPSYGNSHQETDNSDVKSIPEPIIIPDISIISSSSTLHSSSQTRTADVNNVDVQKITDNNSNITKNNNNINTTNNQCEGIVKRAFQQYDPNEQCQWFQHQQQ</sequence>
<evidence type="ECO:0000256" key="1">
    <source>
        <dbReference type="SAM" id="MobiDB-lite"/>
    </source>
</evidence>
<dbReference type="Proteomes" id="UP000683925">
    <property type="component" value="Unassembled WGS sequence"/>
</dbReference>
<evidence type="ECO:0000313" key="3">
    <source>
        <dbReference type="Proteomes" id="UP000683925"/>
    </source>
</evidence>
<dbReference type="EMBL" id="CAJJDP010000125">
    <property type="protein sequence ID" value="CAD8201784.1"/>
    <property type="molecule type" value="Genomic_DNA"/>
</dbReference>
<dbReference type="AlphaFoldDB" id="A0A8S1XLJ0"/>